<dbReference type="EMBL" id="AGCM01000046">
    <property type="protein sequence ID" value="EHM55142.1"/>
    <property type="molecule type" value="Genomic_DNA"/>
</dbReference>
<evidence type="ECO:0000256" key="2">
    <source>
        <dbReference type="ARBA" id="ARBA00022801"/>
    </source>
</evidence>
<dbReference type="PANTHER" id="PTHR10799">
    <property type="entry name" value="SNF2/RAD54 HELICASE FAMILY"/>
    <property type="match status" value="1"/>
</dbReference>
<dbReference type="Gene3D" id="3.40.50.10810">
    <property type="entry name" value="Tandem AAA-ATPase domain"/>
    <property type="match status" value="1"/>
</dbReference>
<sequence length="945" mass="108559">MNITPHQAKYYAHQLLCQKSGDERLSQALFEAQVDLQPHQIDAALFALENPLREGVLLADEVGLGKTIEAGLVLCQLWAERKRRLLVVCPAALRKQWQAELREKFSLPSLVLDKAVLKQQNRSLTDFLSSQAGRQVLVVSYEFAAKCAAEINAAGWNLVVFDEAHKLRNVYKSGSKQTQTLLNAFAGSQKLLLSATPLQNSLLEFYGLSLFMDEHLFGDKKEFQKRFVHQSDTDELVTRLSPYVRRTLRKDVLEYIRYTRRHTITQNYRPSDSEHALYQAVSDFLGKEKSYALPRRQRHLTGLVLRKLLASSASALTGTLEVIRKRLLEMRQTAKMPPETLFAALGEDWEDFDEFEEEDESGDGEKINLSLPEREIAEVEGFIRKAHALTHDSKAHALLDALDTGLQKMRQNGAADKAVIFTESVRTQEYLFRFLSQNGYEGQIVLFSGGNKHPDSLARYQVWKNTYEGSTKMTGSPAVDKRTALIDAFKHQAKIMIATEAAAEGVNLQFCSLLLNYDLPWNPQRIEQRIGRCHRYGQKSDVVVINFLNDRNDADRRVLELLTDKFQLFEGVFGASDEILGKISDDLDFEKRILAIYDNCRTPEAIQTAFDRLQKDMEDKIAATRNLAEERLLKYFDTDVHDRFKTRLAQTQKRLGDFKRWFWLASLFALKDYAAFNQAKYRFDLKTTPEPHLHLGRYRLLKEADENETTALHRPNTDLGQWCLAQCQNADTPCAKIVFDYSAHQGGKISILAQNQGKSGWLLVEKLNIHSQADTFETLLFTAKNDDGAWLDDDFCQKLLLLGAVQNGEAVTIPKDMEESDKLQHDSFFTRYQEENNQYYKNRVLQFDRWADDQKAALGNELEAVKTEIKAAKRERDLAQNTAELSEHEDNIRKLEQKKRRLRNSLDDKEDEIDAKHDELVKELRRQTAFECRHETLFAVKWQII</sequence>
<accession>G9ZDR1</accession>
<evidence type="ECO:0000313" key="9">
    <source>
        <dbReference type="Proteomes" id="UP000004750"/>
    </source>
</evidence>
<dbReference type="InterPro" id="IPR001650">
    <property type="entry name" value="Helicase_C-like"/>
</dbReference>
<dbReference type="SMART" id="SM00490">
    <property type="entry name" value="HELICc"/>
    <property type="match status" value="1"/>
</dbReference>
<dbReference type="Pfam" id="PF00176">
    <property type="entry name" value="SNF2-rel_dom"/>
    <property type="match status" value="1"/>
</dbReference>
<keyword evidence="2" id="KW-0378">Hydrolase</keyword>
<dbReference type="InterPro" id="IPR049730">
    <property type="entry name" value="SNF2/RAD54-like_C"/>
</dbReference>
<feature type="coiled-coil region" evidence="5">
    <location>
        <begin position="855"/>
        <end position="926"/>
    </location>
</feature>
<dbReference type="InterPro" id="IPR000330">
    <property type="entry name" value="SNF2_N"/>
</dbReference>
<keyword evidence="3" id="KW-0347">Helicase</keyword>
<evidence type="ECO:0000259" key="6">
    <source>
        <dbReference type="PROSITE" id="PS51192"/>
    </source>
</evidence>
<dbReference type="PROSITE" id="PS51194">
    <property type="entry name" value="HELICASE_CTER"/>
    <property type="match status" value="1"/>
</dbReference>
<dbReference type="SMART" id="SM00487">
    <property type="entry name" value="DEXDc"/>
    <property type="match status" value="1"/>
</dbReference>
<dbReference type="Proteomes" id="UP000004750">
    <property type="component" value="Unassembled WGS sequence"/>
</dbReference>
<name>G9ZDR1_9GAMM</name>
<dbReference type="PROSITE" id="PS51192">
    <property type="entry name" value="HELICASE_ATP_BIND_1"/>
    <property type="match status" value="1"/>
</dbReference>
<feature type="domain" description="Helicase C-terminal" evidence="7">
    <location>
        <begin position="401"/>
        <end position="580"/>
    </location>
</feature>
<reference evidence="8 9" key="1">
    <citation type="submission" date="2011-08" db="EMBL/GenBank/DDBJ databases">
        <authorList>
            <person name="Weinstock G."/>
            <person name="Sodergren E."/>
            <person name="Clifton S."/>
            <person name="Fulton L."/>
            <person name="Fulton B."/>
            <person name="Courtney L."/>
            <person name="Fronick C."/>
            <person name="Harrison M."/>
            <person name="Strong C."/>
            <person name="Farmer C."/>
            <person name="Delahaunty K."/>
            <person name="Markovic C."/>
            <person name="Hall O."/>
            <person name="Minx P."/>
            <person name="Tomlinson C."/>
            <person name="Mitreva M."/>
            <person name="Hou S."/>
            <person name="Chen J."/>
            <person name="Wollam A."/>
            <person name="Pepin K.H."/>
            <person name="Johnson M."/>
            <person name="Bhonagiri V."/>
            <person name="Zhang X."/>
            <person name="Suruliraj S."/>
            <person name="Warren W."/>
            <person name="Chinwalla A."/>
            <person name="Mardis E.R."/>
            <person name="Wilson R.K."/>
        </authorList>
    </citation>
    <scope>NUCLEOTIDE SEQUENCE [LARGE SCALE GENOMIC DNA]</scope>
    <source>
        <strain evidence="8 9">F0432</strain>
    </source>
</reference>
<dbReference type="HOGENOM" id="CLU_006041_0_0_6"/>
<keyword evidence="4" id="KW-0067">ATP-binding</keyword>
<dbReference type="GO" id="GO:0004386">
    <property type="term" value="F:helicase activity"/>
    <property type="evidence" value="ECO:0007669"/>
    <property type="project" value="UniProtKB-KW"/>
</dbReference>
<feature type="domain" description="Helicase ATP-binding" evidence="6">
    <location>
        <begin position="47"/>
        <end position="215"/>
    </location>
</feature>
<dbReference type="InterPro" id="IPR014001">
    <property type="entry name" value="Helicase_ATP-bd"/>
</dbReference>
<keyword evidence="5" id="KW-0175">Coiled coil</keyword>
<evidence type="ECO:0000256" key="3">
    <source>
        <dbReference type="ARBA" id="ARBA00022806"/>
    </source>
</evidence>
<dbReference type="InterPro" id="IPR027417">
    <property type="entry name" value="P-loop_NTPase"/>
</dbReference>
<dbReference type="AlphaFoldDB" id="G9ZDR1"/>
<dbReference type="PATRIC" id="fig|797473.3.peg.729"/>
<dbReference type="CDD" id="cd18793">
    <property type="entry name" value="SF2_C_SNF"/>
    <property type="match status" value="1"/>
</dbReference>
<dbReference type="SUPFAM" id="SSF52540">
    <property type="entry name" value="P-loop containing nucleoside triphosphate hydrolases"/>
    <property type="match status" value="2"/>
</dbReference>
<dbReference type="Gene3D" id="3.40.50.300">
    <property type="entry name" value="P-loop containing nucleotide triphosphate hydrolases"/>
    <property type="match status" value="1"/>
</dbReference>
<dbReference type="InterPro" id="IPR038718">
    <property type="entry name" value="SNF2-like_sf"/>
</dbReference>
<evidence type="ECO:0000256" key="5">
    <source>
        <dbReference type="SAM" id="Coils"/>
    </source>
</evidence>
<dbReference type="InterPro" id="IPR057342">
    <property type="entry name" value="DEXDc_RapA"/>
</dbReference>
<dbReference type="RefSeq" id="WP_006984914.1">
    <property type="nucleotide sequence ID" value="NZ_JH417906.1"/>
</dbReference>
<dbReference type="GO" id="GO:0016787">
    <property type="term" value="F:hydrolase activity"/>
    <property type="evidence" value="ECO:0007669"/>
    <property type="project" value="UniProtKB-KW"/>
</dbReference>
<keyword evidence="1" id="KW-0547">Nucleotide-binding</keyword>
<protein>
    <submittedName>
        <fullName evidence="8">Protein, SNF2 family</fullName>
    </submittedName>
</protein>
<gene>
    <name evidence="8" type="ORF">HMPREF9080_00895</name>
</gene>
<dbReference type="GO" id="GO:0005524">
    <property type="term" value="F:ATP binding"/>
    <property type="evidence" value="ECO:0007669"/>
    <property type="project" value="UniProtKB-KW"/>
</dbReference>
<comment type="caution">
    <text evidence="8">The sequence shown here is derived from an EMBL/GenBank/DDBJ whole genome shotgun (WGS) entry which is preliminary data.</text>
</comment>
<dbReference type="STRING" id="797473.HMPREF9080_00895"/>
<evidence type="ECO:0000313" key="8">
    <source>
        <dbReference type="EMBL" id="EHM55142.1"/>
    </source>
</evidence>
<proteinExistence type="predicted"/>
<organism evidence="8 9">
    <name type="scientific">Cardiobacterium valvarum F0432</name>
    <dbReference type="NCBI Taxonomy" id="797473"/>
    <lineage>
        <taxon>Bacteria</taxon>
        <taxon>Pseudomonadati</taxon>
        <taxon>Pseudomonadota</taxon>
        <taxon>Gammaproteobacteria</taxon>
        <taxon>Cardiobacteriales</taxon>
        <taxon>Cardiobacteriaceae</taxon>
        <taxon>Cardiobacterium</taxon>
    </lineage>
</organism>
<dbReference type="CDD" id="cd18011">
    <property type="entry name" value="DEXDc_RapA"/>
    <property type="match status" value="1"/>
</dbReference>
<evidence type="ECO:0000256" key="4">
    <source>
        <dbReference type="ARBA" id="ARBA00022840"/>
    </source>
</evidence>
<dbReference type="Pfam" id="PF00271">
    <property type="entry name" value="Helicase_C"/>
    <property type="match status" value="1"/>
</dbReference>
<evidence type="ECO:0000256" key="1">
    <source>
        <dbReference type="ARBA" id="ARBA00022741"/>
    </source>
</evidence>
<evidence type="ECO:0000259" key="7">
    <source>
        <dbReference type="PROSITE" id="PS51194"/>
    </source>
</evidence>